<organism evidence="3 4">
    <name type="scientific">Candidatus Contendobacter odensis Run_B_J11</name>
    <dbReference type="NCBI Taxonomy" id="1400861"/>
    <lineage>
        <taxon>Bacteria</taxon>
        <taxon>Pseudomonadati</taxon>
        <taxon>Pseudomonadota</taxon>
        <taxon>Gammaproteobacteria</taxon>
        <taxon>Candidatus Competibacteraceae</taxon>
        <taxon>Candidatus Contendibacter</taxon>
    </lineage>
</organism>
<accession>A0A7U7GDQ5</accession>
<evidence type="ECO:0000256" key="1">
    <source>
        <dbReference type="SAM" id="SignalP"/>
    </source>
</evidence>
<feature type="signal peptide" evidence="1">
    <location>
        <begin position="1"/>
        <end position="24"/>
    </location>
</feature>
<evidence type="ECO:0000313" key="4">
    <source>
        <dbReference type="Proteomes" id="UP000019184"/>
    </source>
</evidence>
<feature type="chain" id="PRO_5030734596" description="Ice-binding protein C-terminal domain-containing protein" evidence="1">
    <location>
        <begin position="25"/>
        <end position="372"/>
    </location>
</feature>
<feature type="domain" description="Ice-binding protein C-terminal" evidence="2">
    <location>
        <begin position="346"/>
        <end position="368"/>
    </location>
</feature>
<dbReference type="Pfam" id="PF07589">
    <property type="entry name" value="PEP-CTERM"/>
    <property type="match status" value="1"/>
</dbReference>
<dbReference type="EMBL" id="CBTK010000263">
    <property type="protein sequence ID" value="CDH46511.1"/>
    <property type="molecule type" value="Genomic_DNA"/>
</dbReference>
<comment type="caution">
    <text evidence="3">The sequence shown here is derived from an EMBL/GenBank/DDBJ whole genome shotgun (WGS) entry which is preliminary data.</text>
</comment>
<keyword evidence="4" id="KW-1185">Reference proteome</keyword>
<dbReference type="NCBIfam" id="TIGR02595">
    <property type="entry name" value="PEP_CTERM"/>
    <property type="match status" value="1"/>
</dbReference>
<dbReference type="Proteomes" id="UP000019184">
    <property type="component" value="Unassembled WGS sequence"/>
</dbReference>
<keyword evidence="1" id="KW-0732">Signal</keyword>
<dbReference type="InterPro" id="IPR013424">
    <property type="entry name" value="Ice-binding_C"/>
</dbReference>
<evidence type="ECO:0000313" key="3">
    <source>
        <dbReference type="EMBL" id="CDH46511.1"/>
    </source>
</evidence>
<protein>
    <recommendedName>
        <fullName evidence="2">Ice-binding protein C-terminal domain-containing protein</fullName>
    </recommendedName>
</protein>
<reference evidence="3 4" key="1">
    <citation type="journal article" date="2014" name="ISME J.">
        <title>Candidatus Competibacter-lineage genomes retrieved from metagenomes reveal functional metabolic diversity.</title>
        <authorList>
            <person name="McIlroy S.J."/>
            <person name="Albertsen M."/>
            <person name="Andresen E.K."/>
            <person name="Saunders A.M."/>
            <person name="Kristiansen R."/>
            <person name="Stokholm-Bjerregaard M."/>
            <person name="Nielsen K.L."/>
            <person name="Nielsen P.H."/>
        </authorList>
    </citation>
    <scope>NUCLEOTIDE SEQUENCE [LARGE SCALE GENOMIC DNA]</scope>
    <source>
        <strain evidence="3 4">Run_B_J11</strain>
    </source>
</reference>
<evidence type="ECO:0000259" key="2">
    <source>
        <dbReference type="Pfam" id="PF07589"/>
    </source>
</evidence>
<dbReference type="RefSeq" id="WP_034435198.1">
    <property type="nucleotide sequence ID" value="NZ_CBTK010000263.1"/>
</dbReference>
<proteinExistence type="predicted"/>
<dbReference type="OrthoDB" id="7858189at2"/>
<dbReference type="AlphaFoldDB" id="A0A7U7GDQ5"/>
<name>A0A7U7GDQ5_9GAMM</name>
<gene>
    <name evidence="3" type="ORF">BN874_480007</name>
</gene>
<sequence>MTTTKKTLLAAAVLAALAAGPANALKINPNGAGGGVIDIAGLDWNVGNLLSTPISNPANAGITQGLFVDAYGFNVPIKATNSVTALEFGSVIQAYTQASLSTFNLSNGGSGLGELGAAGEWTFVMGFAEQVIDFAAGALTETATFGAIKGGVNYFKIYYSPVADSENLLGTNFENGTLVLSGTVNPYGGIGADGTSSFSAQGTFPGSQTQPTTIKNLDDYPLGDNDYTKIRTITGGGDGSLLVNIDTINSAFILEDITQLNISFTTQQRLNFNTADPSSCMWNGSAFVTAAGNGYACGSAGDTGTIGAVNGLKSGSYAWLNGGATYTAAPNELLQVDASSSIPSNPVPEPMSVALMGIGLVGLGFVRRSRKS</sequence>